<proteinExistence type="predicted"/>
<dbReference type="AlphaFoldDB" id="A0A9D4NIS1"/>
<keyword evidence="2" id="KW-1185">Reference proteome</keyword>
<dbReference type="EMBL" id="JAIWYP010000001">
    <property type="protein sequence ID" value="KAH3897363.1"/>
    <property type="molecule type" value="Genomic_DNA"/>
</dbReference>
<reference evidence="1" key="2">
    <citation type="submission" date="2020-11" db="EMBL/GenBank/DDBJ databases">
        <authorList>
            <person name="McCartney M.A."/>
            <person name="Auch B."/>
            <person name="Kono T."/>
            <person name="Mallez S."/>
            <person name="Becker A."/>
            <person name="Gohl D.M."/>
            <person name="Silverstein K.A.T."/>
            <person name="Koren S."/>
            <person name="Bechman K.B."/>
            <person name="Herman A."/>
            <person name="Abrahante J.E."/>
            <person name="Garbe J."/>
        </authorList>
    </citation>
    <scope>NUCLEOTIDE SEQUENCE</scope>
    <source>
        <strain evidence="1">Duluth1</strain>
        <tissue evidence="1">Whole animal</tissue>
    </source>
</reference>
<dbReference type="Proteomes" id="UP000828390">
    <property type="component" value="Unassembled WGS sequence"/>
</dbReference>
<reference evidence="1" key="1">
    <citation type="journal article" date="2019" name="bioRxiv">
        <title>The Genome of the Zebra Mussel, Dreissena polymorpha: A Resource for Invasive Species Research.</title>
        <authorList>
            <person name="McCartney M.A."/>
            <person name="Auch B."/>
            <person name="Kono T."/>
            <person name="Mallez S."/>
            <person name="Zhang Y."/>
            <person name="Obille A."/>
            <person name="Becker A."/>
            <person name="Abrahante J.E."/>
            <person name="Garbe J."/>
            <person name="Badalamenti J.P."/>
            <person name="Herman A."/>
            <person name="Mangelson H."/>
            <person name="Liachko I."/>
            <person name="Sullivan S."/>
            <person name="Sone E.D."/>
            <person name="Koren S."/>
            <person name="Silverstein K.A.T."/>
            <person name="Beckman K.B."/>
            <person name="Gohl D.M."/>
        </authorList>
    </citation>
    <scope>NUCLEOTIDE SEQUENCE</scope>
    <source>
        <strain evidence="1">Duluth1</strain>
        <tissue evidence="1">Whole animal</tissue>
    </source>
</reference>
<name>A0A9D4NIS1_DREPO</name>
<organism evidence="1 2">
    <name type="scientific">Dreissena polymorpha</name>
    <name type="common">Zebra mussel</name>
    <name type="synonym">Mytilus polymorpha</name>
    <dbReference type="NCBI Taxonomy" id="45954"/>
    <lineage>
        <taxon>Eukaryota</taxon>
        <taxon>Metazoa</taxon>
        <taxon>Spiralia</taxon>
        <taxon>Lophotrochozoa</taxon>
        <taxon>Mollusca</taxon>
        <taxon>Bivalvia</taxon>
        <taxon>Autobranchia</taxon>
        <taxon>Heteroconchia</taxon>
        <taxon>Euheterodonta</taxon>
        <taxon>Imparidentia</taxon>
        <taxon>Neoheterodontei</taxon>
        <taxon>Myida</taxon>
        <taxon>Dreissenoidea</taxon>
        <taxon>Dreissenidae</taxon>
        <taxon>Dreissena</taxon>
    </lineage>
</organism>
<evidence type="ECO:0000313" key="1">
    <source>
        <dbReference type="EMBL" id="KAH3897363.1"/>
    </source>
</evidence>
<sequence length="75" mass="8514">MYTFFIPCAGLLGPQWIEERNRQIQERAEQEEVYAAGSFIESSLKHLSERRTDIFGAGTEEAGIGKKVSLIKMCF</sequence>
<accession>A0A9D4NIS1</accession>
<evidence type="ECO:0000313" key="2">
    <source>
        <dbReference type="Proteomes" id="UP000828390"/>
    </source>
</evidence>
<gene>
    <name evidence="1" type="ORF">DPMN_021551</name>
</gene>
<protein>
    <submittedName>
        <fullName evidence="1">Uncharacterized protein</fullName>
    </submittedName>
</protein>
<comment type="caution">
    <text evidence="1">The sequence shown here is derived from an EMBL/GenBank/DDBJ whole genome shotgun (WGS) entry which is preliminary data.</text>
</comment>